<comment type="caution">
    <text evidence="3">The sequence shown here is derived from an EMBL/GenBank/DDBJ whole genome shotgun (WGS) entry which is preliminary data.</text>
</comment>
<evidence type="ECO:0000256" key="2">
    <source>
        <dbReference type="SAM" id="Phobius"/>
    </source>
</evidence>
<reference evidence="3 4" key="1">
    <citation type="submission" date="2020-08" db="EMBL/GenBank/DDBJ databases">
        <title>Genomic Encyclopedia of Type Strains, Phase IV (KMG-IV): sequencing the most valuable type-strain genomes for metagenomic binning, comparative biology and taxonomic classification.</title>
        <authorList>
            <person name="Goeker M."/>
        </authorList>
    </citation>
    <scope>NUCLEOTIDE SEQUENCE [LARGE SCALE GENOMIC DNA]</scope>
    <source>
        <strain evidence="3 4">DSM 102235</strain>
    </source>
</reference>
<keyword evidence="4" id="KW-1185">Reference proteome</keyword>
<evidence type="ECO:0000313" key="4">
    <source>
        <dbReference type="Proteomes" id="UP000541426"/>
    </source>
</evidence>
<evidence type="ECO:0000313" key="3">
    <source>
        <dbReference type="EMBL" id="MBB3986650.1"/>
    </source>
</evidence>
<keyword evidence="2" id="KW-0812">Transmembrane</keyword>
<keyword evidence="2" id="KW-0472">Membrane</keyword>
<gene>
    <name evidence="3" type="ORF">GGQ68_002993</name>
</gene>
<accession>A0A7W6DP28</accession>
<evidence type="ECO:0000256" key="1">
    <source>
        <dbReference type="SAM" id="MobiDB-lite"/>
    </source>
</evidence>
<sequence length="75" mass="7960">MSAPDTNIKTQERRHKGALGGMKMVLGFVAVILLIFVGYLFFASNGPEEAESQVEVGPGIEVTEPDNAIPAGEVD</sequence>
<dbReference type="Proteomes" id="UP000541426">
    <property type="component" value="Unassembled WGS sequence"/>
</dbReference>
<name>A0A7W6DP28_9RHOB</name>
<proteinExistence type="predicted"/>
<dbReference type="AlphaFoldDB" id="A0A7W6DP28"/>
<feature type="transmembrane region" description="Helical" evidence="2">
    <location>
        <begin position="21"/>
        <end position="42"/>
    </location>
</feature>
<dbReference type="RefSeq" id="WP_183967209.1">
    <property type="nucleotide sequence ID" value="NZ_BAABBZ010000006.1"/>
</dbReference>
<organism evidence="3 4">
    <name type="scientific">Sagittula marina</name>
    <dbReference type="NCBI Taxonomy" id="943940"/>
    <lineage>
        <taxon>Bacteria</taxon>
        <taxon>Pseudomonadati</taxon>
        <taxon>Pseudomonadota</taxon>
        <taxon>Alphaproteobacteria</taxon>
        <taxon>Rhodobacterales</taxon>
        <taxon>Roseobacteraceae</taxon>
        <taxon>Sagittula</taxon>
    </lineage>
</organism>
<feature type="region of interest" description="Disordered" evidence="1">
    <location>
        <begin position="53"/>
        <end position="75"/>
    </location>
</feature>
<protein>
    <submittedName>
        <fullName evidence="3">Uncharacterized protein</fullName>
    </submittedName>
</protein>
<keyword evidence="2" id="KW-1133">Transmembrane helix</keyword>
<dbReference type="EMBL" id="JACIEJ010000007">
    <property type="protein sequence ID" value="MBB3986650.1"/>
    <property type="molecule type" value="Genomic_DNA"/>
</dbReference>